<sequence length="289" mass="32073">MRKYMLALAALLAGLVALPNAFADDNVASNGVISGVRFDGGDGSYARAVRNGVTLAIAADPPSTYLDDKTHAFDGTDVRIFKEIMKRLGIEKVTWNIMPFDAMIPTLLSGRTDIIVDNLHENAQRLRVVAFTSPAYWYGSAIAVQRGNPLKIHGWDDFSGRTIGTLRGSLNHQLLEGRKDLKELKLYTSSEAEFADLIAGRIDVAMEDGIKIGLFLKQHPNAGMEFVTDYRPLPQEYGYARYALRKGDVDLNHAVSRALDEMRADGSLAAILRQFGYTDRNLWFYPVKN</sequence>
<evidence type="ECO:0000313" key="7">
    <source>
        <dbReference type="Proteomes" id="UP000247515"/>
    </source>
</evidence>
<evidence type="ECO:0000256" key="1">
    <source>
        <dbReference type="ARBA" id="ARBA00022729"/>
    </source>
</evidence>
<dbReference type="GeneID" id="61307366"/>
<reference evidence="5 6" key="1">
    <citation type="submission" date="2016-10" db="EMBL/GenBank/DDBJ databases">
        <authorList>
            <person name="Varghese N."/>
            <person name="Submissions S."/>
        </authorList>
    </citation>
    <scope>NUCLEOTIDE SEQUENCE [LARGE SCALE GENOMIC DNA]</scope>
    <source>
        <strain evidence="5 6">LMG 22274</strain>
    </source>
</reference>
<feature type="chain" id="PRO_5042892273" evidence="2">
    <location>
        <begin position="24"/>
        <end position="289"/>
    </location>
</feature>
<dbReference type="InterPro" id="IPR001638">
    <property type="entry name" value="Solute-binding_3/MltF_N"/>
</dbReference>
<dbReference type="CDD" id="cd13530">
    <property type="entry name" value="PBP2_peptides_like"/>
    <property type="match status" value="1"/>
</dbReference>
<reference evidence="4 7" key="2">
    <citation type="submission" date="2018-05" db="EMBL/GenBank/DDBJ databases">
        <title>Genomic Encyclopedia of Type Strains, Phase IV (KMG-V): Genome sequencing to study the core and pangenomes of soil and plant-associated prokaryotes.</title>
        <authorList>
            <person name="Whitman W."/>
        </authorList>
    </citation>
    <scope>NUCLEOTIDE SEQUENCE [LARGE SCALE GENOMIC DNA]</scope>
    <source>
        <strain evidence="4 7">SIr-6563</strain>
    </source>
</reference>
<dbReference type="EMBL" id="QJJV01000003">
    <property type="protein sequence ID" value="PXX19341.1"/>
    <property type="molecule type" value="Genomic_DNA"/>
</dbReference>
<protein>
    <submittedName>
        <fullName evidence="5">Amino acid ABC transporter substrate-binding protein, PAAT family</fullName>
    </submittedName>
    <submittedName>
        <fullName evidence="4">Polar amino acid transport system substrate-binding protein/histidine transport system substrate-binding protein</fullName>
    </submittedName>
</protein>
<dbReference type="SUPFAM" id="SSF53850">
    <property type="entry name" value="Periplasmic binding protein-like II"/>
    <property type="match status" value="1"/>
</dbReference>
<dbReference type="SMART" id="SM00062">
    <property type="entry name" value="PBPb"/>
    <property type="match status" value="1"/>
</dbReference>
<keyword evidence="1 2" id="KW-0732">Signal</keyword>
<evidence type="ECO:0000313" key="4">
    <source>
        <dbReference type="EMBL" id="PXX19341.1"/>
    </source>
</evidence>
<dbReference type="Gene3D" id="3.40.190.10">
    <property type="entry name" value="Periplasmic binding protein-like II"/>
    <property type="match status" value="2"/>
</dbReference>
<dbReference type="AlphaFoldDB" id="A0AAQ1JWY4"/>
<feature type="signal peptide" evidence="2">
    <location>
        <begin position="1"/>
        <end position="23"/>
    </location>
</feature>
<keyword evidence="7" id="KW-1185">Reference proteome</keyword>
<evidence type="ECO:0000259" key="3">
    <source>
        <dbReference type="SMART" id="SM00062"/>
    </source>
</evidence>
<dbReference type="EMBL" id="FNZM01000018">
    <property type="protein sequence ID" value="SEK09892.1"/>
    <property type="molecule type" value="Genomic_DNA"/>
</dbReference>
<organism evidence="5 6">
    <name type="scientific">Paraburkholderia tropica</name>
    <dbReference type="NCBI Taxonomy" id="92647"/>
    <lineage>
        <taxon>Bacteria</taxon>
        <taxon>Pseudomonadati</taxon>
        <taxon>Pseudomonadota</taxon>
        <taxon>Betaproteobacteria</taxon>
        <taxon>Burkholderiales</taxon>
        <taxon>Burkholderiaceae</taxon>
        <taxon>Paraburkholderia</taxon>
    </lineage>
</organism>
<comment type="caution">
    <text evidence="5">The sequence shown here is derived from an EMBL/GenBank/DDBJ whole genome shotgun (WGS) entry which is preliminary data.</text>
</comment>
<name>A0AAQ1JWY4_9BURK</name>
<proteinExistence type="predicted"/>
<evidence type="ECO:0000313" key="6">
    <source>
        <dbReference type="Proteomes" id="UP000183529"/>
    </source>
</evidence>
<dbReference type="Pfam" id="PF00497">
    <property type="entry name" value="SBP_bac_3"/>
    <property type="match status" value="1"/>
</dbReference>
<feature type="domain" description="Solute-binding protein family 3/N-terminal" evidence="3">
    <location>
        <begin position="54"/>
        <end position="279"/>
    </location>
</feature>
<dbReference type="Proteomes" id="UP000247515">
    <property type="component" value="Unassembled WGS sequence"/>
</dbReference>
<dbReference type="RefSeq" id="WP_161495546.1">
    <property type="nucleotide sequence ID" value="NZ_CADFGN010000004.1"/>
</dbReference>
<dbReference type="PANTHER" id="PTHR35936:SF17">
    <property type="entry name" value="ARGININE-BINDING EXTRACELLULAR PROTEIN ARTP"/>
    <property type="match status" value="1"/>
</dbReference>
<evidence type="ECO:0000256" key="2">
    <source>
        <dbReference type="SAM" id="SignalP"/>
    </source>
</evidence>
<accession>A0AAQ1JWY4</accession>
<dbReference type="PANTHER" id="PTHR35936">
    <property type="entry name" value="MEMBRANE-BOUND LYTIC MUREIN TRANSGLYCOSYLASE F"/>
    <property type="match status" value="1"/>
</dbReference>
<gene>
    <name evidence="4" type="ORF">C7400_103332</name>
    <name evidence="5" type="ORF">SAMN05216550_11885</name>
</gene>
<evidence type="ECO:0000313" key="5">
    <source>
        <dbReference type="EMBL" id="SEK09892.1"/>
    </source>
</evidence>
<dbReference type="Proteomes" id="UP000183529">
    <property type="component" value="Unassembled WGS sequence"/>
</dbReference>